<feature type="domain" description="Fibronectin type III-like" evidence="7">
    <location>
        <begin position="344"/>
        <end position="415"/>
    </location>
</feature>
<evidence type="ECO:0000313" key="8">
    <source>
        <dbReference type="EMBL" id="ORX52626.1"/>
    </source>
</evidence>
<dbReference type="Proteomes" id="UP000193719">
    <property type="component" value="Unassembled WGS sequence"/>
</dbReference>
<comment type="catalytic activity">
    <reaction evidence="1">
        <text>Hydrolysis of terminal, non-reducing beta-D-glucosyl residues with release of beta-D-glucose.</text>
        <dbReference type="EC" id="3.2.1.21"/>
    </reaction>
</comment>
<dbReference type="SUPFAM" id="SSF52279">
    <property type="entry name" value="Beta-D-glucan exohydrolase, C-terminal domain"/>
    <property type="match status" value="1"/>
</dbReference>
<sequence length="835" mass="93675">MKIINFIALAVFNLFFVSSIPVNDNNTRNNEEWNDYEIKHRNILENYLSECTVLLRKNGDFPLNENDKQVYLYGNGIRNTVKGGTGSGEVNSRSFDTIEEAFIKEGFEILSKDFLDEYDRVYAKAREEFNKKLQFDAIFHPITSIMGNLGVIMSEPEYTIKFPETGDIAIYVLSRISGEGTDRKFVKGDVLLTDTEKKNILTMARGYKKFMLVLNTGGPVDLSGLEEVENILILSQLGVSTSKALVDIISGKKYPSGKLTTTWSKQEDYPTIGDFGEVSDTNYKEGIFVGYRYFDTLDVDVMFPFGFGLSYTDFNFNIESSYLNGDEFTINTFVSNTGKFNGKEVLQLYLSKPNTNLDEPYQILVNFAKSKELMPNESQILSLSFKLSEFASYDTESASYILDEGEYIVRVGNSSRNTKPCAVITVPSRVMVKQLQNKMGNPGFTDASFKSMKKDDLMNVQKYILNVNSIKSETENYDKVFEINEQVKNLSKEDKAKLVVGAFNPDGGIASVVGSAASSVAGAAGETAKVANLKPIIMSDGPAGIRIAKDYYEDKDGYHSTEGSIPSSMLDTLPSYIKWILDLMTPKVPKDAVILHQYTTAIPIGTAIAQSWNREFAEICGDIVGTEMEIFNINLWLAPALNIHRSILCGRNYEYFSEDPLISGYFAASITKGVQKHKNAFVSIKHFAANNQEYNRYTSSSNISERALREIYLKGFEICIKESNPKAVMTSYNLINGVHTNESEELIIDILRNEFDFDGIVVTDWIVGMSTLGNKSRYSGPTPYKVIKASGDIYMPGSKDDYNDILNAIKKKNLKMEELERSASRIYNFAKEIQD</sequence>
<evidence type="ECO:0000256" key="4">
    <source>
        <dbReference type="ARBA" id="ARBA00022801"/>
    </source>
</evidence>
<dbReference type="Pfam" id="PF00933">
    <property type="entry name" value="Glyco_hydro_3"/>
    <property type="match status" value="1"/>
</dbReference>
<dbReference type="InterPro" id="IPR001764">
    <property type="entry name" value="Glyco_hydro_3_N"/>
</dbReference>
<accession>A0A1Y1VCM4</accession>
<evidence type="ECO:0000256" key="5">
    <source>
        <dbReference type="ARBA" id="ARBA00023295"/>
    </source>
</evidence>
<keyword evidence="5 8" id="KW-0326">Glycosidase</keyword>
<dbReference type="InterPro" id="IPR036881">
    <property type="entry name" value="Glyco_hydro_3_C_sf"/>
</dbReference>
<evidence type="ECO:0000259" key="7">
    <source>
        <dbReference type="SMART" id="SM01217"/>
    </source>
</evidence>
<name>A0A1Y1VCM4_9FUNG</name>
<feature type="signal peptide" evidence="6">
    <location>
        <begin position="1"/>
        <end position="19"/>
    </location>
</feature>
<dbReference type="EMBL" id="MCFH01000015">
    <property type="protein sequence ID" value="ORX52626.1"/>
    <property type="molecule type" value="Genomic_DNA"/>
</dbReference>
<keyword evidence="4" id="KW-0378">Hydrolase</keyword>
<dbReference type="OrthoDB" id="2128893at2759"/>
<evidence type="ECO:0000256" key="2">
    <source>
        <dbReference type="ARBA" id="ARBA00005336"/>
    </source>
</evidence>
<evidence type="ECO:0000313" key="9">
    <source>
        <dbReference type="Proteomes" id="UP000193719"/>
    </source>
</evidence>
<gene>
    <name evidence="8" type="ORF">BCR36DRAFT_411507</name>
</gene>
<dbReference type="InterPro" id="IPR013783">
    <property type="entry name" value="Ig-like_fold"/>
</dbReference>
<feature type="chain" id="PRO_5012711291" description="beta-glucosidase" evidence="6">
    <location>
        <begin position="20"/>
        <end position="835"/>
    </location>
</feature>
<comment type="similarity">
    <text evidence="2">Belongs to the glycosyl hydrolase 3 family.</text>
</comment>
<protein>
    <recommendedName>
        <fullName evidence="3">beta-glucosidase</fullName>
        <ecNumber evidence="3">3.2.1.21</ecNumber>
    </recommendedName>
</protein>
<dbReference type="Gene3D" id="3.40.50.1700">
    <property type="entry name" value="Glycoside hydrolase family 3 C-terminal domain"/>
    <property type="match status" value="1"/>
</dbReference>
<dbReference type="STRING" id="1754191.A0A1Y1VCM4"/>
<dbReference type="InterPro" id="IPR050288">
    <property type="entry name" value="Cellulose_deg_GH3"/>
</dbReference>
<dbReference type="PANTHER" id="PTHR42715">
    <property type="entry name" value="BETA-GLUCOSIDASE"/>
    <property type="match status" value="1"/>
</dbReference>
<dbReference type="EC" id="3.2.1.21" evidence="3"/>
<dbReference type="AlphaFoldDB" id="A0A1Y1VCM4"/>
<evidence type="ECO:0000256" key="6">
    <source>
        <dbReference type="SAM" id="SignalP"/>
    </source>
</evidence>
<dbReference type="InterPro" id="IPR036962">
    <property type="entry name" value="Glyco_hydro_3_N_sf"/>
</dbReference>
<evidence type="ECO:0000256" key="3">
    <source>
        <dbReference type="ARBA" id="ARBA00012744"/>
    </source>
</evidence>
<dbReference type="SUPFAM" id="SSF51445">
    <property type="entry name" value="(Trans)glycosidases"/>
    <property type="match status" value="1"/>
</dbReference>
<dbReference type="GO" id="GO:0008422">
    <property type="term" value="F:beta-glucosidase activity"/>
    <property type="evidence" value="ECO:0007669"/>
    <property type="project" value="UniProtKB-EC"/>
</dbReference>
<dbReference type="PANTHER" id="PTHR42715:SF10">
    <property type="entry name" value="BETA-GLUCOSIDASE"/>
    <property type="match status" value="1"/>
</dbReference>
<proteinExistence type="inferred from homology"/>
<dbReference type="GO" id="GO:0005975">
    <property type="term" value="P:carbohydrate metabolic process"/>
    <property type="evidence" value="ECO:0007669"/>
    <property type="project" value="InterPro"/>
</dbReference>
<keyword evidence="9" id="KW-1185">Reference proteome</keyword>
<comment type="caution">
    <text evidence="8">The sequence shown here is derived from an EMBL/GenBank/DDBJ whole genome shotgun (WGS) entry which is preliminary data.</text>
</comment>
<dbReference type="Gene3D" id="3.20.20.300">
    <property type="entry name" value="Glycoside hydrolase, family 3, N-terminal domain"/>
    <property type="match status" value="1"/>
</dbReference>
<dbReference type="InterPro" id="IPR026891">
    <property type="entry name" value="Fn3-like"/>
</dbReference>
<dbReference type="Gene3D" id="2.60.40.10">
    <property type="entry name" value="Immunoglobulins"/>
    <property type="match status" value="1"/>
</dbReference>
<keyword evidence="6" id="KW-0732">Signal</keyword>
<dbReference type="Pfam" id="PF14310">
    <property type="entry name" value="Fn3-like"/>
    <property type="match status" value="1"/>
</dbReference>
<evidence type="ECO:0000256" key="1">
    <source>
        <dbReference type="ARBA" id="ARBA00000448"/>
    </source>
</evidence>
<dbReference type="InterPro" id="IPR017853">
    <property type="entry name" value="GH"/>
</dbReference>
<dbReference type="Pfam" id="PF01915">
    <property type="entry name" value="Glyco_hydro_3_C"/>
    <property type="match status" value="1"/>
</dbReference>
<dbReference type="SMART" id="SM01217">
    <property type="entry name" value="Fn3_like"/>
    <property type="match status" value="1"/>
</dbReference>
<dbReference type="InterPro" id="IPR002772">
    <property type="entry name" value="Glyco_hydro_3_C"/>
</dbReference>
<reference evidence="8 9" key="1">
    <citation type="submission" date="2016-08" db="EMBL/GenBank/DDBJ databases">
        <title>Genomes of anaerobic fungi encode conserved fungal cellulosomes for biomass hydrolysis.</title>
        <authorList>
            <consortium name="DOE Joint Genome Institute"/>
            <person name="Haitjema C.H."/>
            <person name="Gilmore S.P."/>
            <person name="Henske J.K."/>
            <person name="Solomon K.V."/>
            <person name="De Groot R."/>
            <person name="Kuo A."/>
            <person name="Mondo S.J."/>
            <person name="Salamov A.A."/>
            <person name="Labutti K."/>
            <person name="Zhao Z."/>
            <person name="Chiniquy J."/>
            <person name="Barry K."/>
            <person name="Brewer H.M."/>
            <person name="Purvine S.O."/>
            <person name="Wright A.T."/>
            <person name="Boxma B."/>
            <person name="Van Alen T."/>
            <person name="Hackstein J.H."/>
            <person name="Baker S.E."/>
            <person name="Grigoriev I.V."/>
            <person name="O'Malley M.A."/>
        </authorList>
    </citation>
    <scope>NUCLEOTIDE SEQUENCE [LARGE SCALE GENOMIC DNA]</scope>
    <source>
        <strain evidence="9">finn</strain>
    </source>
</reference>
<reference evidence="8 9" key="2">
    <citation type="submission" date="2016-08" db="EMBL/GenBank/DDBJ databases">
        <title>Pervasive Adenine N6-methylation of Active Genes in Fungi.</title>
        <authorList>
            <consortium name="DOE Joint Genome Institute"/>
            <person name="Mondo S.J."/>
            <person name="Dannebaum R.O."/>
            <person name="Kuo R.C."/>
            <person name="Labutti K."/>
            <person name="Haridas S."/>
            <person name="Kuo A."/>
            <person name="Salamov A."/>
            <person name="Ahrendt S.R."/>
            <person name="Lipzen A."/>
            <person name="Sullivan W."/>
            <person name="Andreopoulos W.B."/>
            <person name="Clum A."/>
            <person name="Lindquist E."/>
            <person name="Daum C."/>
            <person name="Ramamoorthy G.K."/>
            <person name="Gryganskyi A."/>
            <person name="Culley D."/>
            <person name="Magnuson J.K."/>
            <person name="James T.Y."/>
            <person name="O'Malley M.A."/>
            <person name="Stajich J.E."/>
            <person name="Spatafora J.W."/>
            <person name="Visel A."/>
            <person name="Grigoriev I.V."/>
        </authorList>
    </citation>
    <scope>NUCLEOTIDE SEQUENCE [LARGE SCALE GENOMIC DNA]</scope>
    <source>
        <strain evidence="9">finn</strain>
    </source>
</reference>
<organism evidence="8 9">
    <name type="scientific">Piromyces finnis</name>
    <dbReference type="NCBI Taxonomy" id="1754191"/>
    <lineage>
        <taxon>Eukaryota</taxon>
        <taxon>Fungi</taxon>
        <taxon>Fungi incertae sedis</taxon>
        <taxon>Chytridiomycota</taxon>
        <taxon>Chytridiomycota incertae sedis</taxon>
        <taxon>Neocallimastigomycetes</taxon>
        <taxon>Neocallimastigales</taxon>
        <taxon>Neocallimastigaceae</taxon>
        <taxon>Piromyces</taxon>
    </lineage>
</organism>